<dbReference type="InterPro" id="IPR010419">
    <property type="entry name" value="CO_DH_gsu"/>
</dbReference>
<dbReference type="CDD" id="cd05018">
    <property type="entry name" value="CoxG"/>
    <property type="match status" value="1"/>
</dbReference>
<dbReference type="Pfam" id="PF06240">
    <property type="entry name" value="COXG"/>
    <property type="match status" value="1"/>
</dbReference>
<evidence type="ECO:0000313" key="2">
    <source>
        <dbReference type="EMBL" id="OWR01994.1"/>
    </source>
</evidence>
<gene>
    <name evidence="2" type="ORF">CDO81_21945</name>
</gene>
<dbReference type="InterPro" id="IPR023393">
    <property type="entry name" value="START-like_dom_sf"/>
</dbReference>
<evidence type="ECO:0000256" key="1">
    <source>
        <dbReference type="SAM" id="MobiDB-lite"/>
    </source>
</evidence>
<dbReference type="OrthoDB" id="9787428at2"/>
<feature type="compositionally biased region" description="Low complexity" evidence="1">
    <location>
        <begin position="150"/>
        <end position="165"/>
    </location>
</feature>
<dbReference type="SUPFAM" id="SSF55961">
    <property type="entry name" value="Bet v1-like"/>
    <property type="match status" value="1"/>
</dbReference>
<feature type="region of interest" description="Disordered" evidence="1">
    <location>
        <begin position="150"/>
        <end position="170"/>
    </location>
</feature>
<protein>
    <submittedName>
        <fullName evidence="2">Carbon monoxide dehydrogenase</fullName>
    </submittedName>
</protein>
<dbReference type="AlphaFoldDB" id="A0A254N2L6"/>
<dbReference type="Gene3D" id="3.30.530.20">
    <property type="match status" value="1"/>
</dbReference>
<dbReference type="Proteomes" id="UP000197446">
    <property type="component" value="Unassembled WGS sequence"/>
</dbReference>
<accession>A0A254N2L6</accession>
<sequence>MNLTGQQVLPVTQAEAWAALNDTAMLQAAVPGCEAITATGEHSFEVLMAVSVGPVKAKFKGKLQLSDLNPPQSYRLSFEGSGGAAGHGKGSAEVTLQALAPRETQLAYTVTASVGGKLAQIGSRLVDAAAQKLAEDFFARFRTALLQRHPAAADPAPTEPATAAPGPSPLPSPGLFARLLAWLRRLAG</sequence>
<dbReference type="PANTHER" id="PTHR38588">
    <property type="entry name" value="BLL0334 PROTEIN"/>
    <property type="match status" value="1"/>
</dbReference>
<dbReference type="RefSeq" id="WP_088485382.1">
    <property type="nucleotide sequence ID" value="NZ_NISI01000011.1"/>
</dbReference>
<comment type="caution">
    <text evidence="2">The sequence shown here is derived from an EMBL/GenBank/DDBJ whole genome shotgun (WGS) entry which is preliminary data.</text>
</comment>
<proteinExistence type="predicted"/>
<evidence type="ECO:0000313" key="3">
    <source>
        <dbReference type="Proteomes" id="UP000197446"/>
    </source>
</evidence>
<dbReference type="PANTHER" id="PTHR38588:SF1">
    <property type="entry name" value="BLL0334 PROTEIN"/>
    <property type="match status" value="1"/>
</dbReference>
<organism evidence="2 3">
    <name type="scientific">Roseateles puraquae</name>
    <dbReference type="NCBI Taxonomy" id="431059"/>
    <lineage>
        <taxon>Bacteria</taxon>
        <taxon>Pseudomonadati</taxon>
        <taxon>Pseudomonadota</taxon>
        <taxon>Betaproteobacteria</taxon>
        <taxon>Burkholderiales</taxon>
        <taxon>Sphaerotilaceae</taxon>
        <taxon>Roseateles</taxon>
    </lineage>
</organism>
<dbReference type="EMBL" id="NISI01000011">
    <property type="protein sequence ID" value="OWR01994.1"/>
    <property type="molecule type" value="Genomic_DNA"/>
</dbReference>
<keyword evidence="3" id="KW-1185">Reference proteome</keyword>
<reference evidence="2 3" key="1">
    <citation type="journal article" date="2007" name="Int. J. Syst. Evol. Microbiol.">
        <title>Description of Pelomonas aquatica sp. nov. and Pelomonas puraquae sp. nov., isolated from industrial and haemodialysis water.</title>
        <authorList>
            <person name="Gomila M."/>
            <person name="Bowien B."/>
            <person name="Falsen E."/>
            <person name="Moore E.R."/>
            <person name="Lalucat J."/>
        </authorList>
    </citation>
    <scope>NUCLEOTIDE SEQUENCE [LARGE SCALE GENOMIC DNA]</scope>
    <source>
        <strain evidence="2 3">CCUG 52769</strain>
    </source>
</reference>
<name>A0A254N2L6_9BURK</name>